<dbReference type="InterPro" id="IPR058913">
    <property type="entry name" value="Integrase_dom_put"/>
</dbReference>
<dbReference type="Proteomes" id="UP001159405">
    <property type="component" value="Unassembled WGS sequence"/>
</dbReference>
<accession>A0ABN8PA59</accession>
<protein>
    <recommendedName>
        <fullName evidence="1">Integrase core domain-containing protein</fullName>
    </recommendedName>
</protein>
<reference evidence="2 3" key="1">
    <citation type="submission" date="2022-05" db="EMBL/GenBank/DDBJ databases">
        <authorList>
            <consortium name="Genoscope - CEA"/>
            <person name="William W."/>
        </authorList>
    </citation>
    <scope>NUCLEOTIDE SEQUENCE [LARGE SCALE GENOMIC DNA]</scope>
</reference>
<organism evidence="2 3">
    <name type="scientific">Porites lobata</name>
    <dbReference type="NCBI Taxonomy" id="104759"/>
    <lineage>
        <taxon>Eukaryota</taxon>
        <taxon>Metazoa</taxon>
        <taxon>Cnidaria</taxon>
        <taxon>Anthozoa</taxon>
        <taxon>Hexacorallia</taxon>
        <taxon>Scleractinia</taxon>
        <taxon>Fungiina</taxon>
        <taxon>Poritidae</taxon>
        <taxon>Porites</taxon>
    </lineage>
</organism>
<feature type="domain" description="Integrase core" evidence="1">
    <location>
        <begin position="161"/>
        <end position="335"/>
    </location>
</feature>
<evidence type="ECO:0000259" key="1">
    <source>
        <dbReference type="Pfam" id="PF24764"/>
    </source>
</evidence>
<dbReference type="Pfam" id="PF24764">
    <property type="entry name" value="rva_4"/>
    <property type="match status" value="1"/>
</dbReference>
<gene>
    <name evidence="2" type="ORF">PLOB_00040719</name>
</gene>
<evidence type="ECO:0000313" key="3">
    <source>
        <dbReference type="Proteomes" id="UP001159405"/>
    </source>
</evidence>
<dbReference type="EMBL" id="CALNXK010000063">
    <property type="protein sequence ID" value="CAH3139612.1"/>
    <property type="molecule type" value="Genomic_DNA"/>
</dbReference>
<dbReference type="PANTHER" id="PTHR46791">
    <property type="entry name" value="EXPRESSED PROTEIN"/>
    <property type="match status" value="1"/>
</dbReference>
<keyword evidence="3" id="KW-1185">Reference proteome</keyword>
<dbReference type="PANTHER" id="PTHR46791:SF13">
    <property type="entry name" value="CLR5 DOMAIN-CONTAINING PROTEIN"/>
    <property type="match status" value="1"/>
</dbReference>
<evidence type="ECO:0000313" key="2">
    <source>
        <dbReference type="EMBL" id="CAH3139612.1"/>
    </source>
</evidence>
<comment type="caution">
    <text evidence="2">The sequence shown here is derived from an EMBL/GenBank/DDBJ whole genome shotgun (WGS) entry which is preliminary data.</text>
</comment>
<proteinExistence type="predicted"/>
<sequence length="417" mass="48493">MASLGPCSFCSKCGFCFENHLNDYFDFCPSCGTEVSSEVASDDDERSIIEYYFSRGYTHESIVKLLSKQHGIHIGERTLRYRLQSYGLRRRCPVYDLAEVRQRVAEQLDGPGSMGGYRSVWHTLRLDGIQVPRQVVATVVRELDPLGCKMRKGKRLKRRKYYAPGPNFCWHIDGYDKLKPFGFPIHGCIDGWSRKIMWLQVARSNNNPEVPAKNFLESVTEYGGCPVKVRSDCGTENGVLAAIQCEFRGTADAHVFGSSPSNQRIEGWWSFYRRNRSTWWINYFKDLIEKDEFHPGNQLEEEALWYCFSRILQEDLDLVREHWNTHRIRDSKHDTVPGRPDELFFLPECNGGIDGLLLPVSTEKLRFVSDNLLQHEDEINEFQNYFDYIMANSNFHLPSNWREAEWLYLQFVSIATQ</sequence>
<name>A0ABN8PA59_9CNID</name>